<dbReference type="EMBL" id="JAMQOL010000060">
    <property type="protein sequence ID" value="MCM4083551.1"/>
    <property type="molecule type" value="Genomic_DNA"/>
</dbReference>
<proteinExistence type="predicted"/>
<evidence type="ECO:0000313" key="1">
    <source>
        <dbReference type="EMBL" id="MCM4083551.1"/>
    </source>
</evidence>
<dbReference type="Proteomes" id="UP001523216">
    <property type="component" value="Unassembled WGS sequence"/>
</dbReference>
<accession>A0ABT0YBW8</accession>
<sequence length="373" mass="40898">MITQDELSDWILIALGELDGSARRDRVLRVMEGSLGGRLTADDHAPRTNGEAAWRNNASFARKELVAEKLLLSTAQAGHGMWTLTPRGARRSRALRSRQDASLCPAFRSIAARVAWSTTAGRSVGLVPVEPTFTDNALLKLATQHRDRVKIQRFTAHEEAQNGADWEWWIRDHHRYTGFRIQAKRANPRTGRVALDQPAAGGAPFDKQVEAFVNRCRADGVPGLYCVYSDWQPRSAGISGPGPCPHGPADAAQWGCTVLLAETAHRLATWKRCDAETVLAAGMPWYHLVCDPSESLIVGVHRVFKRLMEPEIAIRGDNDQAPWRDFLPPATQPPSQVTAFFEQGAQVLEPWSDIAGVVLINASSAGASSITDS</sequence>
<keyword evidence="2" id="KW-1185">Reference proteome</keyword>
<protein>
    <submittedName>
        <fullName evidence="1">Uncharacterized protein</fullName>
    </submittedName>
</protein>
<dbReference type="RefSeq" id="WP_251803250.1">
    <property type="nucleotide sequence ID" value="NZ_JAMQOL010000060.1"/>
</dbReference>
<comment type="caution">
    <text evidence="1">The sequence shown here is derived from an EMBL/GenBank/DDBJ whole genome shotgun (WGS) entry which is preliminary data.</text>
</comment>
<evidence type="ECO:0000313" key="2">
    <source>
        <dbReference type="Proteomes" id="UP001523216"/>
    </source>
</evidence>
<organism evidence="1 2">
    <name type="scientific">Paractinoplanes hotanensis</name>
    <dbReference type="NCBI Taxonomy" id="2906497"/>
    <lineage>
        <taxon>Bacteria</taxon>
        <taxon>Bacillati</taxon>
        <taxon>Actinomycetota</taxon>
        <taxon>Actinomycetes</taxon>
        <taxon>Micromonosporales</taxon>
        <taxon>Micromonosporaceae</taxon>
        <taxon>Paractinoplanes</taxon>
    </lineage>
</organism>
<gene>
    <name evidence="1" type="ORF">LXN57_38990</name>
</gene>
<reference evidence="1 2" key="1">
    <citation type="submission" date="2022-06" db="EMBL/GenBank/DDBJ databases">
        <title>Actinoplanes abujensis sp. nov., isolated from Nigerian arid soil.</title>
        <authorList>
            <person name="Ding P."/>
        </authorList>
    </citation>
    <scope>NUCLEOTIDE SEQUENCE [LARGE SCALE GENOMIC DNA]</scope>
    <source>
        <strain evidence="2">TRM88002</strain>
    </source>
</reference>
<name>A0ABT0YBW8_9ACTN</name>